<dbReference type="RefSeq" id="XP_073797453.1">
    <property type="nucleotide sequence ID" value="XM_073941352.1"/>
</dbReference>
<accession>A0AC58IT80</accession>
<sequence>MELSGTVLPGLEPCRRSQLLSVSQVCRRIWQATGQTGHSGEAVLVKLSGTVLHKTRTPPSCPTLLCISSLPMYMASYWTNWLHWESRPNRGVSCISDPSP</sequence>
<name>A0AC58IT80_DANRE</name>
<reference evidence="2" key="1">
    <citation type="submission" date="2025-08" db="UniProtKB">
        <authorList>
            <consortium name="RefSeq"/>
        </authorList>
    </citation>
    <scope>IDENTIFICATION</scope>
    <source>
        <strain evidence="2">Tuebingen</strain>
        <tissue evidence="2">Fibroblasts and whole tissue</tissue>
    </source>
</reference>
<dbReference type="Proteomes" id="UP000000437">
    <property type="component" value="Chromosome 24"/>
</dbReference>
<evidence type="ECO:0000313" key="1">
    <source>
        <dbReference type="Proteomes" id="UP000000437"/>
    </source>
</evidence>
<evidence type="ECO:0000313" key="2">
    <source>
        <dbReference type="RefSeq" id="XP_073797453.1"/>
    </source>
</evidence>
<protein>
    <submittedName>
        <fullName evidence="2">Uncharacterized protein</fullName>
    </submittedName>
</protein>
<proteinExistence type="predicted"/>
<gene>
    <name evidence="2" type="primary">LOC141380799</name>
</gene>
<organism evidence="1 2">
    <name type="scientific">Danio rerio</name>
    <name type="common">Zebrafish</name>
    <name type="synonym">Brachydanio rerio</name>
    <dbReference type="NCBI Taxonomy" id="7955"/>
    <lineage>
        <taxon>Eukaryota</taxon>
        <taxon>Metazoa</taxon>
        <taxon>Chordata</taxon>
        <taxon>Craniata</taxon>
        <taxon>Vertebrata</taxon>
        <taxon>Euteleostomi</taxon>
        <taxon>Actinopterygii</taxon>
        <taxon>Neopterygii</taxon>
        <taxon>Teleostei</taxon>
        <taxon>Ostariophysi</taxon>
        <taxon>Cypriniformes</taxon>
        <taxon>Danionidae</taxon>
        <taxon>Danioninae</taxon>
        <taxon>Danio</taxon>
    </lineage>
</organism>
<keyword evidence="1" id="KW-1185">Reference proteome</keyword>